<dbReference type="InterPro" id="IPR000847">
    <property type="entry name" value="LysR_HTH_N"/>
</dbReference>
<dbReference type="InterPro" id="IPR036390">
    <property type="entry name" value="WH_DNA-bd_sf"/>
</dbReference>
<comment type="caution">
    <text evidence="6">The sequence shown here is derived from an EMBL/GenBank/DDBJ whole genome shotgun (WGS) entry which is preliminary data.</text>
</comment>
<dbReference type="Pfam" id="PF00126">
    <property type="entry name" value="HTH_1"/>
    <property type="match status" value="1"/>
</dbReference>
<keyword evidence="7" id="KW-1185">Reference proteome</keyword>
<dbReference type="EMBL" id="JBHSKF010000024">
    <property type="protein sequence ID" value="MFC5291240.1"/>
    <property type="molecule type" value="Genomic_DNA"/>
</dbReference>
<dbReference type="PANTHER" id="PTHR30346:SF30">
    <property type="entry name" value="SMALL NEUTRAL PROTEASE REGULATORY PROTEIN"/>
    <property type="match status" value="1"/>
</dbReference>
<evidence type="ECO:0000313" key="6">
    <source>
        <dbReference type="EMBL" id="MFC5291240.1"/>
    </source>
</evidence>
<dbReference type="PANTHER" id="PTHR30346">
    <property type="entry name" value="TRANSCRIPTIONAL DUAL REGULATOR HCAR-RELATED"/>
    <property type="match status" value="1"/>
</dbReference>
<keyword evidence="4" id="KW-0804">Transcription</keyword>
<evidence type="ECO:0000256" key="3">
    <source>
        <dbReference type="ARBA" id="ARBA00023125"/>
    </source>
</evidence>
<evidence type="ECO:0000256" key="4">
    <source>
        <dbReference type="ARBA" id="ARBA00023163"/>
    </source>
</evidence>
<dbReference type="Pfam" id="PF03466">
    <property type="entry name" value="LysR_substrate"/>
    <property type="match status" value="1"/>
</dbReference>
<dbReference type="PROSITE" id="PS50931">
    <property type="entry name" value="HTH_LYSR"/>
    <property type="match status" value="1"/>
</dbReference>
<sequence length="313" mass="33855">MELELRHLRTVEVVAETGSLTRAAAQLGLSQPALSVRLRRMEDELGASLFTRGPAGVELTTIGEYVLLRARSILAAVTELRTGAAQLAERTEPVITVGGSAGSVLLGLVERMGAELPATNVRLTMEYSPLLLRDLIVAGKLDLVTTTDYPGFEMPSHQALLCEVLEEEPVFVALPSSDPLAAQDEVTLADLADHSWALSPPNGSGWPDCFHIACAHHGFTPEVPYTTPNADTVRTLVAAGRAVAPCQPVYFADEGVTVRPLAGSPLRQRHIMLCPRDGALARRLPALVEFARDAYWSFLREHTPHFAQLRAGR</sequence>
<evidence type="ECO:0000259" key="5">
    <source>
        <dbReference type="PROSITE" id="PS50931"/>
    </source>
</evidence>
<dbReference type="SUPFAM" id="SSF53850">
    <property type="entry name" value="Periplasmic binding protein-like II"/>
    <property type="match status" value="1"/>
</dbReference>
<evidence type="ECO:0000256" key="2">
    <source>
        <dbReference type="ARBA" id="ARBA00023015"/>
    </source>
</evidence>
<organism evidence="6 7">
    <name type="scientific">Actinokineospora guangxiensis</name>
    <dbReference type="NCBI Taxonomy" id="1490288"/>
    <lineage>
        <taxon>Bacteria</taxon>
        <taxon>Bacillati</taxon>
        <taxon>Actinomycetota</taxon>
        <taxon>Actinomycetes</taxon>
        <taxon>Pseudonocardiales</taxon>
        <taxon>Pseudonocardiaceae</taxon>
        <taxon>Actinokineospora</taxon>
    </lineage>
</organism>
<dbReference type="Gene3D" id="1.10.10.10">
    <property type="entry name" value="Winged helix-like DNA-binding domain superfamily/Winged helix DNA-binding domain"/>
    <property type="match status" value="1"/>
</dbReference>
<accession>A0ABW0EYN4</accession>
<keyword evidence="2" id="KW-0805">Transcription regulation</keyword>
<dbReference type="CDD" id="cd08414">
    <property type="entry name" value="PBP2_LTTR_aromatics_like"/>
    <property type="match status" value="1"/>
</dbReference>
<feature type="domain" description="HTH lysR-type" evidence="5">
    <location>
        <begin position="3"/>
        <end position="60"/>
    </location>
</feature>
<dbReference type="SUPFAM" id="SSF46785">
    <property type="entry name" value="Winged helix' DNA-binding domain"/>
    <property type="match status" value="1"/>
</dbReference>
<dbReference type="RefSeq" id="WP_378251156.1">
    <property type="nucleotide sequence ID" value="NZ_JBHSKF010000024.1"/>
</dbReference>
<proteinExistence type="inferred from homology"/>
<dbReference type="Proteomes" id="UP001596157">
    <property type="component" value="Unassembled WGS sequence"/>
</dbReference>
<dbReference type="InterPro" id="IPR036388">
    <property type="entry name" value="WH-like_DNA-bd_sf"/>
</dbReference>
<evidence type="ECO:0000256" key="1">
    <source>
        <dbReference type="ARBA" id="ARBA00009437"/>
    </source>
</evidence>
<reference evidence="7" key="1">
    <citation type="journal article" date="2019" name="Int. J. Syst. Evol. Microbiol.">
        <title>The Global Catalogue of Microorganisms (GCM) 10K type strain sequencing project: providing services to taxonomists for standard genome sequencing and annotation.</title>
        <authorList>
            <consortium name="The Broad Institute Genomics Platform"/>
            <consortium name="The Broad Institute Genome Sequencing Center for Infectious Disease"/>
            <person name="Wu L."/>
            <person name="Ma J."/>
        </authorList>
    </citation>
    <scope>NUCLEOTIDE SEQUENCE [LARGE SCALE GENOMIC DNA]</scope>
    <source>
        <strain evidence="7">CCUG 59778</strain>
    </source>
</reference>
<comment type="similarity">
    <text evidence="1">Belongs to the LysR transcriptional regulatory family.</text>
</comment>
<protein>
    <submittedName>
        <fullName evidence="6">LysR family transcriptional regulator</fullName>
    </submittedName>
</protein>
<dbReference type="Gene3D" id="3.40.190.290">
    <property type="match status" value="1"/>
</dbReference>
<gene>
    <name evidence="6" type="ORF">ACFPM7_29680</name>
</gene>
<name>A0ABW0EYN4_9PSEU</name>
<evidence type="ECO:0000313" key="7">
    <source>
        <dbReference type="Proteomes" id="UP001596157"/>
    </source>
</evidence>
<dbReference type="PRINTS" id="PR00039">
    <property type="entry name" value="HTHLYSR"/>
</dbReference>
<dbReference type="InterPro" id="IPR005119">
    <property type="entry name" value="LysR_subst-bd"/>
</dbReference>
<keyword evidence="3" id="KW-0238">DNA-binding</keyword>